<dbReference type="Pfam" id="PF02958">
    <property type="entry name" value="EcKL"/>
    <property type="match status" value="1"/>
</dbReference>
<dbReference type="SMART" id="SM00587">
    <property type="entry name" value="CHK"/>
    <property type="match status" value="1"/>
</dbReference>
<dbReference type="Proteomes" id="UP000494165">
    <property type="component" value="Unassembled WGS sequence"/>
</dbReference>
<dbReference type="PANTHER" id="PTHR11012">
    <property type="entry name" value="PROTEIN KINASE-LIKE DOMAIN-CONTAINING"/>
    <property type="match status" value="1"/>
</dbReference>
<dbReference type="OrthoDB" id="191037at2759"/>
<evidence type="ECO:0000313" key="4">
    <source>
        <dbReference type="Proteomes" id="UP000494165"/>
    </source>
</evidence>
<feature type="compositionally biased region" description="Acidic residues" evidence="1">
    <location>
        <begin position="1"/>
        <end position="21"/>
    </location>
</feature>
<dbReference type="PROSITE" id="PS50943">
    <property type="entry name" value="HTH_CROC1"/>
    <property type="match status" value="1"/>
</dbReference>
<evidence type="ECO:0000313" key="3">
    <source>
        <dbReference type="EMBL" id="CAB3374632.1"/>
    </source>
</evidence>
<reference evidence="3 4" key="1">
    <citation type="submission" date="2020-04" db="EMBL/GenBank/DDBJ databases">
        <authorList>
            <person name="Alioto T."/>
            <person name="Alioto T."/>
            <person name="Gomez Garrido J."/>
        </authorList>
    </citation>
    <scope>NUCLEOTIDE SEQUENCE [LARGE SCALE GENOMIC DNA]</scope>
</reference>
<dbReference type="InterPro" id="IPR011009">
    <property type="entry name" value="Kinase-like_dom_sf"/>
</dbReference>
<dbReference type="InterPro" id="IPR015897">
    <property type="entry name" value="CHK_kinase-like"/>
</dbReference>
<evidence type="ECO:0000256" key="1">
    <source>
        <dbReference type="SAM" id="MobiDB-lite"/>
    </source>
</evidence>
<evidence type="ECO:0000259" key="2">
    <source>
        <dbReference type="PROSITE" id="PS50943"/>
    </source>
</evidence>
<gene>
    <name evidence="3" type="ORF">CLODIP_2_CD13511</name>
</gene>
<dbReference type="PANTHER" id="PTHR11012:SF58">
    <property type="entry name" value="CHK KINASE-LIKE DOMAIN-CONTAINING PROTEIN"/>
    <property type="match status" value="1"/>
</dbReference>
<accession>A0A8S1CXL8</accession>
<dbReference type="SUPFAM" id="SSF56112">
    <property type="entry name" value="Protein kinase-like (PK-like)"/>
    <property type="match status" value="1"/>
</dbReference>
<comment type="caution">
    <text evidence="3">The sequence shown here is derived from an EMBL/GenBank/DDBJ whole genome shotgun (WGS) entry which is preliminary data.</text>
</comment>
<dbReference type="Gene3D" id="3.90.1200.10">
    <property type="match status" value="1"/>
</dbReference>
<organism evidence="3 4">
    <name type="scientific">Cloeon dipterum</name>
    <dbReference type="NCBI Taxonomy" id="197152"/>
    <lineage>
        <taxon>Eukaryota</taxon>
        <taxon>Metazoa</taxon>
        <taxon>Ecdysozoa</taxon>
        <taxon>Arthropoda</taxon>
        <taxon>Hexapoda</taxon>
        <taxon>Insecta</taxon>
        <taxon>Pterygota</taxon>
        <taxon>Palaeoptera</taxon>
        <taxon>Ephemeroptera</taxon>
        <taxon>Pisciforma</taxon>
        <taxon>Baetidae</taxon>
        <taxon>Cloeon</taxon>
    </lineage>
</organism>
<dbReference type="InterPro" id="IPR001387">
    <property type="entry name" value="Cro/C1-type_HTH"/>
</dbReference>
<proteinExistence type="predicted"/>
<feature type="domain" description="HTH cro/C1-type" evidence="2">
    <location>
        <begin position="366"/>
        <end position="383"/>
    </location>
</feature>
<keyword evidence="4" id="KW-1185">Reference proteome</keyword>
<protein>
    <recommendedName>
        <fullName evidence="2">HTH cro/C1-type domain-containing protein</fullName>
    </recommendedName>
</protein>
<feature type="region of interest" description="Disordered" evidence="1">
    <location>
        <begin position="1"/>
        <end position="34"/>
    </location>
</feature>
<dbReference type="AlphaFoldDB" id="A0A8S1CXL8"/>
<sequence>MSSQEEEAPGTGESDSDESEGLEPPPRPPPFSISKGWLQEVLGAALAPGRPFEVLHFAAKSGSEPLEGPPPPPGAVGDSALSEVLSLHVQYAAGPRGQTPGAVHLVLKLPPRDPVSRFFVSEAQFDLREINFYTQIVPDLLAAGGDTLESDWLPIPHCLHATYRASPHHSVLVLENLKAQGYKSADFAEGLSLDQAKAALEALARMHSLSLVLKVREGSDLLQRYPFLFKTAAATDSYQQLVERGLPQLARFLQRQADEHPGEDFACILEALSALRPRTRSVIASLLAPREPLALITHTDFWCSNLLFRTEEGVAEGAEGRPRCAILDWQMVAYSHPANDLALLLVSSLDARLRRAHAHELLDWYLASLERLCSALGVSIDALGYTAHMLYADFKRSQLLALLLCVGSVDVALGDTRTERRLMHVLRDLYDEGVLTDVVGGDE</sequence>
<name>A0A8S1CXL8_9INSE</name>
<dbReference type="InterPro" id="IPR004119">
    <property type="entry name" value="EcKL"/>
</dbReference>
<dbReference type="EMBL" id="CADEPI010000101">
    <property type="protein sequence ID" value="CAB3374632.1"/>
    <property type="molecule type" value="Genomic_DNA"/>
</dbReference>